<dbReference type="SUPFAM" id="SSF63737">
    <property type="entry name" value="Leukotriene A4 hydrolase N-terminal domain"/>
    <property type="match status" value="1"/>
</dbReference>
<evidence type="ECO:0000256" key="4">
    <source>
        <dbReference type="ARBA" id="ARBA00012564"/>
    </source>
</evidence>
<feature type="domain" description="Aminopeptidase N-like N-terminal" evidence="15">
    <location>
        <begin position="56"/>
        <end position="228"/>
    </location>
</feature>
<dbReference type="Proteomes" id="UP000825381">
    <property type="component" value="Chromosome"/>
</dbReference>
<proteinExistence type="inferred from homology"/>
<evidence type="ECO:0000256" key="10">
    <source>
        <dbReference type="ARBA" id="ARBA00022801"/>
    </source>
</evidence>
<dbReference type="PROSITE" id="PS51257">
    <property type="entry name" value="PROKAR_LIPOPROTEIN"/>
    <property type="match status" value="1"/>
</dbReference>
<dbReference type="Gene3D" id="2.60.40.1730">
    <property type="entry name" value="tricorn interacting facor f3 domain"/>
    <property type="match status" value="1"/>
</dbReference>
<dbReference type="Pfam" id="PF01433">
    <property type="entry name" value="Peptidase_M1"/>
    <property type="match status" value="1"/>
</dbReference>
<dbReference type="RefSeq" id="WP_220641536.1">
    <property type="nucleotide sequence ID" value="NZ_CP080429.1"/>
</dbReference>
<evidence type="ECO:0000313" key="18">
    <source>
        <dbReference type="Proteomes" id="UP000825381"/>
    </source>
</evidence>
<comment type="cofactor">
    <cofactor evidence="2">
        <name>Zn(2+)</name>
        <dbReference type="ChEBI" id="CHEBI:29105"/>
    </cofactor>
</comment>
<dbReference type="InterPro" id="IPR045357">
    <property type="entry name" value="Aminopeptidase_N-like_N"/>
</dbReference>
<keyword evidence="6" id="KW-0031">Aminopeptidase</keyword>
<comment type="catalytic activity">
    <reaction evidence="1">
        <text>Release of an N-terminal amino acid, Xaa-|-Yaa- from a peptide, amide or arylamide. Xaa is preferably Ala, but may be most amino acids including Pro (slow action). When a terminal hydrophobic residue is followed by a prolyl residue, the two may be released as an intact Xaa-Pro dipeptide.</text>
        <dbReference type="EC" id="3.4.11.2"/>
    </reaction>
</comment>
<feature type="signal peptide" evidence="13">
    <location>
        <begin position="1"/>
        <end position="19"/>
    </location>
</feature>
<name>A0ABX8VDV0_9FLAO</name>
<evidence type="ECO:0000256" key="5">
    <source>
        <dbReference type="ARBA" id="ARBA00015611"/>
    </source>
</evidence>
<evidence type="ECO:0000256" key="6">
    <source>
        <dbReference type="ARBA" id="ARBA00022438"/>
    </source>
</evidence>
<dbReference type="PANTHER" id="PTHR11533">
    <property type="entry name" value="PROTEASE M1 ZINC METALLOPROTEASE"/>
    <property type="match status" value="1"/>
</dbReference>
<dbReference type="PRINTS" id="PR00756">
    <property type="entry name" value="ALADIPTASE"/>
</dbReference>
<dbReference type="InterPro" id="IPR014782">
    <property type="entry name" value="Peptidase_M1_dom"/>
</dbReference>
<dbReference type="EMBL" id="CP080429">
    <property type="protein sequence ID" value="QYJ69201.1"/>
    <property type="molecule type" value="Genomic_DNA"/>
</dbReference>
<keyword evidence="8" id="KW-0479">Metal-binding</keyword>
<dbReference type="NCBIfam" id="TIGR04183">
    <property type="entry name" value="Por_Secre_tail"/>
    <property type="match status" value="1"/>
</dbReference>
<evidence type="ECO:0000256" key="12">
    <source>
        <dbReference type="ARBA" id="ARBA00023049"/>
    </source>
</evidence>
<dbReference type="CDD" id="cd09603">
    <property type="entry name" value="M1_APN_like"/>
    <property type="match status" value="1"/>
</dbReference>
<evidence type="ECO:0000313" key="17">
    <source>
        <dbReference type="EMBL" id="QYJ69201.1"/>
    </source>
</evidence>
<evidence type="ECO:0000256" key="9">
    <source>
        <dbReference type="ARBA" id="ARBA00022729"/>
    </source>
</evidence>
<reference evidence="17 18" key="1">
    <citation type="submission" date="2021-07" db="EMBL/GenBank/DDBJ databases">
        <title>Flavobacterium WSW3-B6 sp.nov, isolated from seaweed.</title>
        <authorList>
            <person name="Muhammad N."/>
            <person name="Ho H."/>
            <person name="Lee Y.-J."/>
            <person name="Nguyen T."/>
            <person name="Ho J."/>
            <person name="Kim S.-G."/>
        </authorList>
    </citation>
    <scope>NUCLEOTIDE SEQUENCE [LARGE SCALE GENOMIC DNA]</scope>
    <source>
        <strain evidence="17 18">WSW3-B6</strain>
    </source>
</reference>
<dbReference type="InterPro" id="IPR026444">
    <property type="entry name" value="Secre_tail"/>
</dbReference>
<feature type="domain" description="Peptidase M1 membrane alanine aminopeptidase" evidence="14">
    <location>
        <begin position="316"/>
        <end position="464"/>
    </location>
</feature>
<keyword evidence="9 13" id="KW-0732">Signal</keyword>
<evidence type="ECO:0000256" key="11">
    <source>
        <dbReference type="ARBA" id="ARBA00022833"/>
    </source>
</evidence>
<accession>A0ABX8VDV0</accession>
<evidence type="ECO:0000256" key="2">
    <source>
        <dbReference type="ARBA" id="ARBA00001947"/>
    </source>
</evidence>
<evidence type="ECO:0000256" key="8">
    <source>
        <dbReference type="ARBA" id="ARBA00022723"/>
    </source>
</evidence>
<keyword evidence="18" id="KW-1185">Reference proteome</keyword>
<evidence type="ECO:0000259" key="14">
    <source>
        <dbReference type="Pfam" id="PF01433"/>
    </source>
</evidence>
<gene>
    <name evidence="17" type="ORF">K1I41_04730</name>
</gene>
<dbReference type="InterPro" id="IPR050344">
    <property type="entry name" value="Peptidase_M1_aminopeptidases"/>
</dbReference>
<keyword evidence="7" id="KW-0645">Protease</keyword>
<dbReference type="PANTHER" id="PTHR11533:SF174">
    <property type="entry name" value="PUROMYCIN-SENSITIVE AMINOPEPTIDASE-RELATED"/>
    <property type="match status" value="1"/>
</dbReference>
<keyword evidence="10" id="KW-0378">Hydrolase</keyword>
<dbReference type="InterPro" id="IPR001930">
    <property type="entry name" value="Peptidase_M1"/>
</dbReference>
<dbReference type="InterPro" id="IPR042097">
    <property type="entry name" value="Aminopeptidase_N-like_N_sf"/>
</dbReference>
<keyword evidence="12" id="KW-0482">Metalloprotease</keyword>
<evidence type="ECO:0000259" key="16">
    <source>
        <dbReference type="Pfam" id="PF18962"/>
    </source>
</evidence>
<sequence length="640" mass="71706">MKNFTLIIVLLLGLSCAFAQQNDADFEQIVEAEMKSAVNITNFVANINTGNYDVLYHQLEFDIDPAEYFISGVVTTTFRAKDNMPDITFDLTSQLTVSEVTMGEDSLMFEQNTDDELIITFPTPLALNTEATVVITYSGQPAFGSDAFATNVHDGVPALWTLSQPYGAKDWWPCKQDLNDKIDNIDVYLTAPSEYVSVSNGLELSQIENGDGTKTTHFQHNYPIPAYLIAIACSNYTIYNQTAGTAPNTFPVVNYIYPETADTAIPELGHTLPTMNLFEELFETYPYHEEKYGHAQYGYGGGMEHTTVSFMGGYYRELIAHELAHQWFGNKVTCGSWKDIWLNEGFATYLSGLVVEDADGNDAFTEWKGGRNANITSFPNGSVYLSDTDTTNVSRIFNSRLSYNKGAMVAHMLRYRVGDTDFYQGLRNYLNDPELAFGYAKTHDLRAHLEATSGMDLNEFFQDWVYGQGYPTYSITIEHWEFGKVKITVNQTQSHPSVDFFEMPVPIRLFGANGAVQDIVVENTFNGQEFIVDVPFAYTGVQFNPQNDIISANNEVFLGTNQINSLDSVRLYPNPTSDNLNVQLPQNVLLEKAIFYNTLGQKVLETGNTTTWNIAQLANGVHFVTLITNKGTTQLRFIKE</sequence>
<evidence type="ECO:0000259" key="15">
    <source>
        <dbReference type="Pfam" id="PF17900"/>
    </source>
</evidence>
<protein>
    <recommendedName>
        <fullName evidence="5">Aminopeptidase N</fullName>
        <ecNumber evidence="4">3.4.11.2</ecNumber>
    </recommendedName>
</protein>
<keyword evidence="11" id="KW-0862">Zinc</keyword>
<evidence type="ECO:0000256" key="13">
    <source>
        <dbReference type="SAM" id="SignalP"/>
    </source>
</evidence>
<evidence type="ECO:0000256" key="1">
    <source>
        <dbReference type="ARBA" id="ARBA00000098"/>
    </source>
</evidence>
<dbReference type="InterPro" id="IPR027268">
    <property type="entry name" value="Peptidase_M4/M1_CTD_sf"/>
</dbReference>
<dbReference type="Gene3D" id="1.10.390.10">
    <property type="entry name" value="Neutral Protease Domain 2"/>
    <property type="match status" value="1"/>
</dbReference>
<feature type="domain" description="Secretion system C-terminal sorting" evidence="16">
    <location>
        <begin position="571"/>
        <end position="634"/>
    </location>
</feature>
<dbReference type="Pfam" id="PF18962">
    <property type="entry name" value="Por_Secre_tail"/>
    <property type="match status" value="1"/>
</dbReference>
<comment type="similarity">
    <text evidence="3">Belongs to the peptidase M1 family.</text>
</comment>
<dbReference type="EC" id="3.4.11.2" evidence="4"/>
<evidence type="ECO:0000256" key="3">
    <source>
        <dbReference type="ARBA" id="ARBA00010136"/>
    </source>
</evidence>
<dbReference type="Pfam" id="PF17900">
    <property type="entry name" value="Peptidase_M1_N"/>
    <property type="match status" value="1"/>
</dbReference>
<dbReference type="SUPFAM" id="SSF55486">
    <property type="entry name" value="Metalloproteases ('zincins'), catalytic domain"/>
    <property type="match status" value="1"/>
</dbReference>
<organism evidence="17 18">
    <name type="scientific">Flavobacterium litorale</name>
    <dbReference type="NCBI Taxonomy" id="2856519"/>
    <lineage>
        <taxon>Bacteria</taxon>
        <taxon>Pseudomonadati</taxon>
        <taxon>Bacteroidota</taxon>
        <taxon>Flavobacteriia</taxon>
        <taxon>Flavobacteriales</taxon>
        <taxon>Flavobacteriaceae</taxon>
        <taxon>Flavobacterium</taxon>
    </lineage>
</organism>
<feature type="chain" id="PRO_5046287277" description="Aminopeptidase N" evidence="13">
    <location>
        <begin position="20"/>
        <end position="640"/>
    </location>
</feature>
<evidence type="ECO:0000256" key="7">
    <source>
        <dbReference type="ARBA" id="ARBA00022670"/>
    </source>
</evidence>